<evidence type="ECO:0000313" key="3">
    <source>
        <dbReference type="Proteomes" id="UP000645217"/>
    </source>
</evidence>
<dbReference type="EMBL" id="BMNT01000001">
    <property type="protein sequence ID" value="GGK62274.1"/>
    <property type="molecule type" value="Genomic_DNA"/>
</dbReference>
<proteinExistence type="predicted"/>
<evidence type="ECO:0000313" key="2">
    <source>
        <dbReference type="EMBL" id="GGK62274.1"/>
    </source>
</evidence>
<dbReference type="RefSeq" id="WP_189160977.1">
    <property type="nucleotide sequence ID" value="NZ_BMNT01000001.1"/>
</dbReference>
<keyword evidence="3" id="KW-1185">Reference proteome</keyword>
<accession>A0A917VCD4</accession>
<sequence>MRSIPIDGRKLQITREERELSGPALAELLSADLGRKVHASTIYRLEGGDRQPSPKLFGALLRILQCDKSQLAKASTTSKRSRS</sequence>
<dbReference type="PROSITE" id="PS50943">
    <property type="entry name" value="HTH_CROC1"/>
    <property type="match status" value="1"/>
</dbReference>
<comment type="caution">
    <text evidence="2">The sequence shown here is derived from an EMBL/GenBank/DDBJ whole genome shotgun (WGS) entry which is preliminary data.</text>
</comment>
<reference evidence="2" key="2">
    <citation type="submission" date="2020-09" db="EMBL/GenBank/DDBJ databases">
        <authorList>
            <person name="Sun Q."/>
            <person name="Ohkuma M."/>
        </authorList>
    </citation>
    <scope>NUCLEOTIDE SEQUENCE</scope>
    <source>
        <strain evidence="2">JCM 13064</strain>
    </source>
</reference>
<feature type="domain" description="HTH cro/C1-type" evidence="1">
    <location>
        <begin position="37"/>
        <end position="71"/>
    </location>
</feature>
<dbReference type="CDD" id="cd00093">
    <property type="entry name" value="HTH_XRE"/>
    <property type="match status" value="1"/>
</dbReference>
<dbReference type="SUPFAM" id="SSF47413">
    <property type="entry name" value="lambda repressor-like DNA-binding domains"/>
    <property type="match status" value="1"/>
</dbReference>
<organism evidence="2 3">
    <name type="scientific">Sphaerisporangium melleum</name>
    <dbReference type="NCBI Taxonomy" id="321316"/>
    <lineage>
        <taxon>Bacteria</taxon>
        <taxon>Bacillati</taxon>
        <taxon>Actinomycetota</taxon>
        <taxon>Actinomycetes</taxon>
        <taxon>Streptosporangiales</taxon>
        <taxon>Streptosporangiaceae</taxon>
        <taxon>Sphaerisporangium</taxon>
    </lineage>
</organism>
<dbReference type="GO" id="GO:0003677">
    <property type="term" value="F:DNA binding"/>
    <property type="evidence" value="ECO:0007669"/>
    <property type="project" value="InterPro"/>
</dbReference>
<reference evidence="2" key="1">
    <citation type="journal article" date="2014" name="Int. J. Syst. Evol. Microbiol.">
        <title>Complete genome sequence of Corynebacterium casei LMG S-19264T (=DSM 44701T), isolated from a smear-ripened cheese.</title>
        <authorList>
            <consortium name="US DOE Joint Genome Institute (JGI-PGF)"/>
            <person name="Walter F."/>
            <person name="Albersmeier A."/>
            <person name="Kalinowski J."/>
            <person name="Ruckert C."/>
        </authorList>
    </citation>
    <scope>NUCLEOTIDE SEQUENCE</scope>
    <source>
        <strain evidence="2">JCM 13064</strain>
    </source>
</reference>
<dbReference type="Proteomes" id="UP000645217">
    <property type="component" value="Unassembled WGS sequence"/>
</dbReference>
<dbReference type="AlphaFoldDB" id="A0A917VCD4"/>
<dbReference type="InterPro" id="IPR010982">
    <property type="entry name" value="Lambda_DNA-bd_dom_sf"/>
</dbReference>
<gene>
    <name evidence="2" type="ORF">GCM10007964_01790</name>
</gene>
<dbReference type="InterPro" id="IPR001387">
    <property type="entry name" value="Cro/C1-type_HTH"/>
</dbReference>
<evidence type="ECO:0000259" key="1">
    <source>
        <dbReference type="PROSITE" id="PS50943"/>
    </source>
</evidence>
<dbReference type="Gene3D" id="1.10.260.40">
    <property type="entry name" value="lambda repressor-like DNA-binding domains"/>
    <property type="match status" value="1"/>
</dbReference>
<protein>
    <recommendedName>
        <fullName evidence="1">HTH cro/C1-type domain-containing protein</fullName>
    </recommendedName>
</protein>
<dbReference type="Pfam" id="PF13560">
    <property type="entry name" value="HTH_31"/>
    <property type="match status" value="1"/>
</dbReference>
<name>A0A917VCD4_9ACTN</name>